<dbReference type="RefSeq" id="WP_236456102.1">
    <property type="nucleotide sequence ID" value="NZ_CBCSGE010000003.1"/>
</dbReference>
<accession>A0ABV5GRY7</accession>
<comment type="caution">
    <text evidence="2">The sequence shown here is derived from an EMBL/GenBank/DDBJ whole genome shotgun (WGS) entry which is preliminary data.</text>
</comment>
<protein>
    <submittedName>
        <fullName evidence="2">GyrI-like domain-containing protein</fullName>
    </submittedName>
</protein>
<dbReference type="InterPro" id="IPR011256">
    <property type="entry name" value="Reg_factor_effector_dom_sf"/>
</dbReference>
<feature type="domain" description="AraC effector-binding" evidence="1">
    <location>
        <begin position="2"/>
        <end position="152"/>
    </location>
</feature>
<dbReference type="InterPro" id="IPR010499">
    <property type="entry name" value="AraC_E-bd"/>
</dbReference>
<organism evidence="2 3">
    <name type="scientific">Flavobacterium jumunjinense</name>
    <dbReference type="NCBI Taxonomy" id="998845"/>
    <lineage>
        <taxon>Bacteria</taxon>
        <taxon>Pseudomonadati</taxon>
        <taxon>Bacteroidota</taxon>
        <taxon>Flavobacteriia</taxon>
        <taxon>Flavobacteriales</taxon>
        <taxon>Flavobacteriaceae</taxon>
        <taxon>Flavobacterium</taxon>
    </lineage>
</organism>
<dbReference type="Proteomes" id="UP001589607">
    <property type="component" value="Unassembled WGS sequence"/>
</dbReference>
<reference evidence="2 3" key="1">
    <citation type="submission" date="2024-09" db="EMBL/GenBank/DDBJ databases">
        <authorList>
            <person name="Sun Q."/>
            <person name="Mori K."/>
        </authorList>
    </citation>
    <scope>NUCLEOTIDE SEQUENCE [LARGE SCALE GENOMIC DNA]</scope>
    <source>
        <strain evidence="2 3">CECT 7955</strain>
    </source>
</reference>
<evidence type="ECO:0000313" key="3">
    <source>
        <dbReference type="Proteomes" id="UP001589607"/>
    </source>
</evidence>
<dbReference type="EMBL" id="JBHMEY010000067">
    <property type="protein sequence ID" value="MFB9098046.1"/>
    <property type="molecule type" value="Genomic_DNA"/>
</dbReference>
<dbReference type="PANTHER" id="PTHR36444">
    <property type="entry name" value="TRANSCRIPTIONAL REGULATOR PROTEIN YOBU-RELATED"/>
    <property type="match status" value="1"/>
</dbReference>
<evidence type="ECO:0000313" key="2">
    <source>
        <dbReference type="EMBL" id="MFB9098046.1"/>
    </source>
</evidence>
<name>A0ABV5GRY7_9FLAO</name>
<gene>
    <name evidence="2" type="ORF">ACFFVF_16125</name>
</gene>
<keyword evidence="3" id="KW-1185">Reference proteome</keyword>
<dbReference type="Pfam" id="PF14526">
    <property type="entry name" value="Cass2"/>
    <property type="match status" value="1"/>
</dbReference>
<dbReference type="Gene3D" id="3.20.80.10">
    <property type="entry name" value="Regulatory factor, effector binding domain"/>
    <property type="match status" value="1"/>
</dbReference>
<evidence type="ECO:0000259" key="1">
    <source>
        <dbReference type="SMART" id="SM00871"/>
    </source>
</evidence>
<dbReference type="InterPro" id="IPR053182">
    <property type="entry name" value="YobU-like_regulator"/>
</dbReference>
<sequence>MENTSIETIHIVGIAKRTTNENQQAAKDIPLLWEKFISEDIANKISKKTNDNIYAIYSDYESDHTKPYTIYIGCPVESLDNIPENMVSKTIFKGNYTKFIAKGDYKQGSVYNEWMKIWNTPLDRKYTTDFEVYSEKSKDLAKAEVPIYISIK</sequence>
<dbReference type="SMART" id="SM00871">
    <property type="entry name" value="AraC_E_bind"/>
    <property type="match status" value="1"/>
</dbReference>
<proteinExistence type="predicted"/>
<dbReference type="SUPFAM" id="SSF55136">
    <property type="entry name" value="Probable bacterial effector-binding domain"/>
    <property type="match status" value="1"/>
</dbReference>
<dbReference type="PANTHER" id="PTHR36444:SF2">
    <property type="entry name" value="TRANSCRIPTIONAL REGULATOR PROTEIN YOBU-RELATED"/>
    <property type="match status" value="1"/>
</dbReference>
<dbReference type="InterPro" id="IPR029441">
    <property type="entry name" value="Cass2"/>
</dbReference>